<feature type="compositionally biased region" description="Low complexity" evidence="1">
    <location>
        <begin position="1414"/>
        <end position="1428"/>
    </location>
</feature>
<proteinExistence type="predicted"/>
<dbReference type="RefSeq" id="XP_044567789.1">
    <property type="nucleotide sequence ID" value="XM_044701421.1"/>
</dbReference>
<dbReference type="GeneID" id="68118269"/>
<feature type="compositionally biased region" description="Low complexity" evidence="1">
    <location>
        <begin position="148"/>
        <end position="161"/>
    </location>
</feature>
<feature type="compositionally biased region" description="Basic and acidic residues" evidence="1">
    <location>
        <begin position="219"/>
        <end position="259"/>
    </location>
</feature>
<dbReference type="OrthoDB" id="10257471at2759"/>
<accession>A0A6A5C5N8</accession>
<dbReference type="Pfam" id="PF26278">
    <property type="entry name" value="PH_36"/>
    <property type="match status" value="1"/>
</dbReference>
<dbReference type="InterPro" id="IPR059094">
    <property type="entry name" value="PH_36_euk"/>
</dbReference>
<feature type="compositionally biased region" description="Polar residues" evidence="1">
    <location>
        <begin position="282"/>
        <end position="295"/>
    </location>
</feature>
<feature type="compositionally biased region" description="Polar residues" evidence="1">
    <location>
        <begin position="194"/>
        <end position="218"/>
    </location>
</feature>
<feature type="compositionally biased region" description="Low complexity" evidence="1">
    <location>
        <begin position="129"/>
        <end position="139"/>
    </location>
</feature>
<feature type="compositionally biased region" description="Polar residues" evidence="1">
    <location>
        <begin position="163"/>
        <end position="186"/>
    </location>
</feature>
<feature type="region of interest" description="Disordered" evidence="1">
    <location>
        <begin position="1399"/>
        <end position="1445"/>
    </location>
</feature>
<feature type="region of interest" description="Disordered" evidence="1">
    <location>
        <begin position="86"/>
        <end position="299"/>
    </location>
</feature>
<dbReference type="VEuPathDB" id="AmoebaDB:FDP41_011054"/>
<evidence type="ECO:0000259" key="2">
    <source>
        <dbReference type="Pfam" id="PF26278"/>
    </source>
</evidence>
<dbReference type="VEuPathDB" id="AmoebaDB:NfTy_016650"/>
<organism evidence="3 4">
    <name type="scientific">Naegleria fowleri</name>
    <name type="common">Brain eating amoeba</name>
    <dbReference type="NCBI Taxonomy" id="5763"/>
    <lineage>
        <taxon>Eukaryota</taxon>
        <taxon>Discoba</taxon>
        <taxon>Heterolobosea</taxon>
        <taxon>Tetramitia</taxon>
        <taxon>Eutetramitia</taxon>
        <taxon>Vahlkampfiidae</taxon>
        <taxon>Naegleria</taxon>
    </lineage>
</organism>
<evidence type="ECO:0000256" key="1">
    <source>
        <dbReference type="SAM" id="MobiDB-lite"/>
    </source>
</evidence>
<comment type="caution">
    <text evidence="3">The sequence shown here is derived from an EMBL/GenBank/DDBJ whole genome shotgun (WGS) entry which is preliminary data.</text>
</comment>
<keyword evidence="4" id="KW-1185">Reference proteome</keyword>
<name>A0A6A5C5N8_NAEFO</name>
<dbReference type="OMA" id="QYQKYEN"/>
<gene>
    <name evidence="3" type="ORF">FDP41_011054</name>
</gene>
<evidence type="ECO:0000313" key="4">
    <source>
        <dbReference type="Proteomes" id="UP000444721"/>
    </source>
</evidence>
<dbReference type="EMBL" id="VFQX01000007">
    <property type="protein sequence ID" value="KAF0983076.1"/>
    <property type="molecule type" value="Genomic_DNA"/>
</dbReference>
<protein>
    <recommendedName>
        <fullName evidence="2">PH domain-containing protein</fullName>
    </recommendedName>
</protein>
<reference evidence="3 4" key="1">
    <citation type="journal article" date="2019" name="Sci. Rep.">
        <title>Nanopore sequencing improves the draft genome of the human pathogenic amoeba Naegleria fowleri.</title>
        <authorList>
            <person name="Liechti N."/>
            <person name="Schurch N."/>
            <person name="Bruggmann R."/>
            <person name="Wittwer M."/>
        </authorList>
    </citation>
    <scope>NUCLEOTIDE SEQUENCE [LARGE SCALE GENOMIC DNA]</scope>
    <source>
        <strain evidence="3 4">ATCC 30894</strain>
    </source>
</reference>
<feature type="compositionally biased region" description="Pro residues" evidence="1">
    <location>
        <begin position="112"/>
        <end position="128"/>
    </location>
</feature>
<feature type="compositionally biased region" description="Low complexity" evidence="1">
    <location>
        <begin position="88"/>
        <end position="111"/>
    </location>
</feature>
<dbReference type="VEuPathDB" id="AmoebaDB:NF0091910"/>
<sequence length="1483" mass="169218">MSTDSNINSQQAPTRAPDVFKIGKTEYVRFKETYFYPRPYRTDRTKIYQEKEDPRTGKLAYFHWGSKQFLASYLDFPDYVTLEEQNESTTANTTGTSLASTTTYDASSSTPPSTPVTPPTHSIPPTTPQQPNTSSIPQQVKDEKKDASSPSSSDSINNKSTKPQDQASSKGSVVPTQQIPASPTTAEKNKDVPSPTQQSITTTEQQGKESTVITSNGTSEEKSPQKVVKQSDEDSPESRSTESDASKLKKVTIVEDNEKVKKKAATMVSSPTTPTTPEQKKSMTTIQGNSGTSSQEDFKDFTSGKRLSFIGKKNLSSKQNYSKKDLARTEFDDQIEDELFVLPGRGEVHVHTAFKASLFVSPKTKKDRIVILARDFVGAFCLFIAGQDGKSKKNIILNALPLIDFFDINDEKDSKFILIIDGVELILQANAISKERLKVGLELAYNEIESKKEIDLHYYRLASVEFANSYYKPITENTGPAVVKSIIEADPFETVDESIQETTDTFVVSKYEQGLRYLHIVSRNSFERDAALQEVLSYIEKNLKKMDKTMLEKCFRVLEIIFKNPTTTEKPELRNTFLKLMHDIKQSKKTNDESIDEIVKLGNLSFKAIEYWRSRAKLKEVPFGEDFQPVSQKLKAKKEVQQEKLMRESIIQKKLPSGVFLGVLFFTRSGEILSDRNDNLPSVKLERLMYHIEASKRLDHPDWQWLMRQSQHSFSNSILELVPSLSNPQVVMDVFRTEFLRGFNDLYRAINQSTKPSTDLGVLLDKVVTMKGQNILYYLMVKQVEDEKFEVPNGYKWDNAVDFEYRQYQKYENLDDSFVIDKLESHYNGSRWVNNAIDYYRAITSKTYNEGLWMGYFNFKLDSNGSYQIIVEDKCRFMIPSVKIADKFDAKKLKDLMTAGIDSIRSLEGVVTEETPDYQCDTFEKQIFRAQFQLKKKIGKDTLGHLYKNEVIELGDKTKMVVFIDTDSNFNISNDLHRFLWRDEVSFEALHIGMFHPVLLDQYMNTIRKQLSFDNTIFNDSSTSTDEYLRRKNVVNNNRLKEMIRAEEAISLIRWPYRVISCYLATAQSKQQIVEIVSNGRTYAKLIYDQTIGKKKSFKEFKNELFKTQDSQEVEAKKQKYLVMQNLKNNEQEDLERSTCSVYDVEVNIEDVCDVDCLVLGPTKEELLQIMVEEEVQMSIIEHVDRMELEAIKNTLDDVISIIEVTTDLVDYAMFEERLRVSKQALKDERLDYLQSVFSGVKVEREQTSLFIDMEEATYDHLYRSSIQAFDGLLTQSFKLLSAIDKTQTMIDLAETMYIHNLNVEKQQKVLRSIQKIQDKQIEMNIASQGGRESTTANLSKTGSHHNLLQRASINMDEERLRIMLEEEEQKRSESVEKKMKKFVKRAMGYQSFSLPCGPGDLSVQPKPVALNQSAKPSTTSSSTANNTAKKKPSTKVPATSTLGTNASLINKLLDQSMSASKAKSILAKLKVDSRSTNNTAHK</sequence>
<dbReference type="VEuPathDB" id="AmoebaDB:NF0091900"/>
<evidence type="ECO:0000313" key="3">
    <source>
        <dbReference type="EMBL" id="KAF0983076.1"/>
    </source>
</evidence>
<feature type="domain" description="PH" evidence="2">
    <location>
        <begin position="327"/>
        <end position="426"/>
    </location>
</feature>
<dbReference type="Proteomes" id="UP000444721">
    <property type="component" value="Unassembled WGS sequence"/>
</dbReference>